<dbReference type="AlphaFoldDB" id="A0A4R0RG88"/>
<feature type="compositionally biased region" description="Pro residues" evidence="1">
    <location>
        <begin position="252"/>
        <end position="267"/>
    </location>
</feature>
<feature type="region of interest" description="Disordered" evidence="1">
    <location>
        <begin position="215"/>
        <end position="277"/>
    </location>
</feature>
<dbReference type="EMBL" id="RWJN01000166">
    <property type="protein sequence ID" value="TCD65743.1"/>
    <property type="molecule type" value="Genomic_DNA"/>
</dbReference>
<dbReference type="Proteomes" id="UP000292702">
    <property type="component" value="Unassembled WGS sequence"/>
</dbReference>
<feature type="region of interest" description="Disordered" evidence="1">
    <location>
        <begin position="97"/>
        <end position="143"/>
    </location>
</feature>
<evidence type="ECO:0000313" key="2">
    <source>
        <dbReference type="EMBL" id="TCD65743.1"/>
    </source>
</evidence>
<evidence type="ECO:0000313" key="3">
    <source>
        <dbReference type="Proteomes" id="UP000292702"/>
    </source>
</evidence>
<gene>
    <name evidence="2" type="ORF">EIP91_002273</name>
</gene>
<accession>A0A4R0RG88</accession>
<feature type="compositionally biased region" description="Basic and acidic residues" evidence="1">
    <location>
        <begin position="215"/>
        <end position="228"/>
    </location>
</feature>
<dbReference type="STRING" id="92696.A0A4R0RG88"/>
<protein>
    <submittedName>
        <fullName evidence="2">Uncharacterized protein</fullName>
    </submittedName>
</protein>
<organism evidence="2 3">
    <name type="scientific">Steccherinum ochraceum</name>
    <dbReference type="NCBI Taxonomy" id="92696"/>
    <lineage>
        <taxon>Eukaryota</taxon>
        <taxon>Fungi</taxon>
        <taxon>Dikarya</taxon>
        <taxon>Basidiomycota</taxon>
        <taxon>Agaricomycotina</taxon>
        <taxon>Agaricomycetes</taxon>
        <taxon>Polyporales</taxon>
        <taxon>Steccherinaceae</taxon>
        <taxon>Steccherinum</taxon>
    </lineage>
</organism>
<proteinExistence type="predicted"/>
<dbReference type="OrthoDB" id="3045089at2759"/>
<comment type="caution">
    <text evidence="2">The sequence shown here is derived from an EMBL/GenBank/DDBJ whole genome shotgun (WGS) entry which is preliminary data.</text>
</comment>
<evidence type="ECO:0000256" key="1">
    <source>
        <dbReference type="SAM" id="MobiDB-lite"/>
    </source>
</evidence>
<feature type="compositionally biased region" description="Polar residues" evidence="1">
    <location>
        <begin position="97"/>
        <end position="114"/>
    </location>
</feature>
<feature type="compositionally biased region" description="Low complexity" evidence="1">
    <location>
        <begin position="115"/>
        <end position="131"/>
    </location>
</feature>
<sequence>MPRESHSGDYYMPGPGHDIVHVCAFCIRYLNITAKSKDQLKKVPLATLKEYASVYHIPVNGVVEKDDLIDRLMSARDRGCLKPQYEEYYRTHSVSGTAAQANLNVPNTPRPRSTSMPRNPPSSSASPRATSPSPPVPTLDSLIDMSPDEISSLSIGSLKAILFRNHVNAGGVLEKSDLVKKVKTLVEDERLERAEAIRRAEEEEREMWAMRERAREREREEQERREQAQAEQSNAEPSRSETSSADEDGAAPTPPPNDDKPNPPQPPSSEDKPKGKLPAKSALSLLERTGLCVICQDEEANIAIVDCGYVPIQISYFSAAPQLILSI</sequence>
<reference evidence="2 3" key="1">
    <citation type="submission" date="2018-11" db="EMBL/GenBank/DDBJ databases">
        <title>Genome assembly of Steccherinum ochraceum LE-BIN_3174, the white-rot fungus of the Steccherinaceae family (The Residual Polyporoid clade, Polyporales, Basidiomycota).</title>
        <authorList>
            <person name="Fedorova T.V."/>
            <person name="Glazunova O.A."/>
            <person name="Landesman E.O."/>
            <person name="Moiseenko K.V."/>
            <person name="Psurtseva N.V."/>
            <person name="Savinova O.S."/>
            <person name="Shakhova N.V."/>
            <person name="Tyazhelova T.V."/>
            <person name="Vasina D.V."/>
        </authorList>
    </citation>
    <scope>NUCLEOTIDE SEQUENCE [LARGE SCALE GENOMIC DNA]</scope>
    <source>
        <strain evidence="2 3">LE-BIN_3174</strain>
    </source>
</reference>
<keyword evidence="3" id="KW-1185">Reference proteome</keyword>
<name>A0A4R0RG88_9APHY</name>